<evidence type="ECO:0000313" key="6">
    <source>
        <dbReference type="Proteomes" id="UP000030111"/>
    </source>
</evidence>
<keyword evidence="3" id="KW-0998">Cell outer membrane</keyword>
<evidence type="ECO:0000313" key="5">
    <source>
        <dbReference type="EMBL" id="KGO94676.1"/>
    </source>
</evidence>
<evidence type="ECO:0000259" key="4">
    <source>
        <dbReference type="Pfam" id="PF14905"/>
    </source>
</evidence>
<dbReference type="InterPro" id="IPR037066">
    <property type="entry name" value="Plug_dom_sf"/>
</dbReference>
<dbReference type="InterPro" id="IPR036942">
    <property type="entry name" value="Beta-barrel_TonB_sf"/>
</dbReference>
<accession>A0A0A2MSY0</accession>
<keyword evidence="2" id="KW-0472">Membrane</keyword>
<dbReference type="eggNOG" id="COG1629">
    <property type="taxonomic scope" value="Bacteria"/>
</dbReference>
<organism evidence="5 6">
    <name type="scientific">Flavobacterium subsaxonicum WB 4.1-42 = DSM 21790</name>
    <dbReference type="NCBI Taxonomy" id="1121898"/>
    <lineage>
        <taxon>Bacteria</taxon>
        <taxon>Pseudomonadati</taxon>
        <taxon>Bacteroidota</taxon>
        <taxon>Flavobacteriia</taxon>
        <taxon>Flavobacteriales</taxon>
        <taxon>Flavobacteriaceae</taxon>
        <taxon>Flavobacterium</taxon>
    </lineage>
</organism>
<dbReference type="RefSeq" id="WP_026992055.1">
    <property type="nucleotide sequence ID" value="NZ_JRLY01000001.1"/>
</dbReference>
<dbReference type="OrthoDB" id="8764943at2"/>
<comment type="caution">
    <text evidence="5">The sequence shown here is derived from an EMBL/GenBank/DDBJ whole genome shotgun (WGS) entry which is preliminary data.</text>
</comment>
<comment type="subcellular location">
    <subcellularLocation>
        <location evidence="1">Cell outer membrane</location>
    </subcellularLocation>
</comment>
<dbReference type="Proteomes" id="UP000030111">
    <property type="component" value="Unassembled WGS sequence"/>
</dbReference>
<feature type="domain" description="Outer membrane protein beta-barrel" evidence="4">
    <location>
        <begin position="366"/>
        <end position="768"/>
    </location>
</feature>
<dbReference type="Pfam" id="PF14905">
    <property type="entry name" value="OMP_b-brl_3"/>
    <property type="match status" value="1"/>
</dbReference>
<dbReference type="GO" id="GO:0009279">
    <property type="term" value="C:cell outer membrane"/>
    <property type="evidence" value="ECO:0007669"/>
    <property type="project" value="UniProtKB-SubCell"/>
</dbReference>
<name>A0A0A2MSY0_9FLAO</name>
<dbReference type="STRING" id="1121898.GCA_000422725_00621"/>
<dbReference type="PANTHER" id="PTHR40980">
    <property type="entry name" value="PLUG DOMAIN-CONTAINING PROTEIN"/>
    <property type="match status" value="1"/>
</dbReference>
<proteinExistence type="predicted"/>
<dbReference type="Gene3D" id="2.170.130.10">
    <property type="entry name" value="TonB-dependent receptor, plug domain"/>
    <property type="match status" value="1"/>
</dbReference>
<dbReference type="InterPro" id="IPR041700">
    <property type="entry name" value="OMP_b-brl_3"/>
</dbReference>
<dbReference type="AlphaFoldDB" id="A0A0A2MSY0"/>
<keyword evidence="6" id="KW-1185">Reference proteome</keyword>
<gene>
    <name evidence="5" type="ORF">Q766_00730</name>
</gene>
<dbReference type="SUPFAM" id="SSF56935">
    <property type="entry name" value="Porins"/>
    <property type="match status" value="1"/>
</dbReference>
<evidence type="ECO:0000256" key="1">
    <source>
        <dbReference type="ARBA" id="ARBA00004442"/>
    </source>
</evidence>
<reference evidence="5 6" key="1">
    <citation type="submission" date="2013-09" db="EMBL/GenBank/DDBJ databases">
        <authorList>
            <person name="Zeng Z."/>
            <person name="Chen C."/>
        </authorList>
    </citation>
    <scope>NUCLEOTIDE SEQUENCE [LARGE SCALE GENOMIC DNA]</scope>
    <source>
        <strain evidence="5 6">WB 4.1-42</strain>
    </source>
</reference>
<evidence type="ECO:0000256" key="2">
    <source>
        <dbReference type="ARBA" id="ARBA00023136"/>
    </source>
</evidence>
<sequence>MKNLIYIFLLLTIGVQAQNITVKGKISVPDATVMLTSRQDSTVVKIAAAQTDGSFTLSISKIGFYRLTVRSLGYKEYQSEWMDINKDTSLALIELIPDVTELQAVTITAAKQMVEVRADKTVLNVESSIGASGSNGFDLLRKAPGVMIDNQDNVIVEGKTGVSIYIDGRKSLLSDTDLVNYLKGLQAADIETVEVITQPSSKYDAAGNAGIINLKLKKSKDFGTNGSLSTGYAQGFYAKSNSSLSLNNRSEKTNLYANYSNLTGKNRRFINRYRVQSDMIYDSRSKSVSDDQNNNARLGLDYFISKNKTLGVVVNGSWSDYDISTITRTPISTLTDGQRQEVLLATGQAASSNRNLSGNINYRFADSIGREFNIDGDAAHYTAGRNELQPNTYYNAGETQIISQSGFRMATPVDIYLFSLKTDLAQPIGKGKLAYGLKSSFVKTNNTFRFYDVDGDDEQFNADRSNFFSYQENINAGYINYSQTFGKFSLQLGLRAEQTISEGDLDSTQDLADSKVKRNYLDLFPSGGITYNATENNKFGLLYSRRVERPNYRSLNPFEVNTDELSTTKGNPLLQPQYTHNIKLTHTYKYILNTSLSYSYITNFMAQITDVADNNRNIMSPQNIANVQILNLGISYPFKFNDWWNLFASANGYRSTYNSNNEKFNPVTKNTFSLYGQNSITLPKNFKMEISGWFNTPNVWGGTYKTHSMGSLDVALQKQFADNRLSVRIAATDILYTSNWSGDTRYGALYISGNGGYESRQFKINLSYNFGNKEIKEIGKRNSANDEEKTRITN</sequence>
<protein>
    <recommendedName>
        <fullName evidence="4">Outer membrane protein beta-barrel domain-containing protein</fullName>
    </recommendedName>
</protein>
<dbReference type="EMBL" id="JRLY01000001">
    <property type="protein sequence ID" value="KGO94676.1"/>
    <property type="molecule type" value="Genomic_DNA"/>
</dbReference>
<dbReference type="PANTHER" id="PTHR40980:SF4">
    <property type="entry name" value="TONB-DEPENDENT RECEPTOR-LIKE BETA-BARREL DOMAIN-CONTAINING PROTEIN"/>
    <property type="match status" value="1"/>
</dbReference>
<evidence type="ECO:0000256" key="3">
    <source>
        <dbReference type="ARBA" id="ARBA00023237"/>
    </source>
</evidence>
<dbReference type="Gene3D" id="2.40.170.20">
    <property type="entry name" value="TonB-dependent receptor, beta-barrel domain"/>
    <property type="match status" value="1"/>
</dbReference>